<keyword evidence="2" id="KW-1133">Transmembrane helix</keyword>
<keyword evidence="2" id="KW-0812">Transmembrane</keyword>
<evidence type="ECO:0000256" key="1">
    <source>
        <dbReference type="SAM" id="MobiDB-lite"/>
    </source>
</evidence>
<dbReference type="Pfam" id="PF04832">
    <property type="entry name" value="SOUL"/>
    <property type="match status" value="1"/>
</dbReference>
<reference evidence="3 4" key="1">
    <citation type="submission" date="2016-10" db="EMBL/GenBank/DDBJ databases">
        <authorList>
            <person name="de Groot N.N."/>
        </authorList>
    </citation>
    <scope>NUCLEOTIDE SEQUENCE [LARGE SCALE GENOMIC DNA]</scope>
    <source>
        <strain evidence="3 4">DSM 2698</strain>
    </source>
</reference>
<dbReference type="Proteomes" id="UP000199347">
    <property type="component" value="Unassembled WGS sequence"/>
</dbReference>
<feature type="compositionally biased region" description="Polar residues" evidence="1">
    <location>
        <begin position="1"/>
        <end position="15"/>
    </location>
</feature>
<evidence type="ECO:0000313" key="3">
    <source>
        <dbReference type="EMBL" id="SCZ21860.1"/>
    </source>
</evidence>
<evidence type="ECO:0000256" key="2">
    <source>
        <dbReference type="SAM" id="Phobius"/>
    </source>
</evidence>
<gene>
    <name evidence="3" type="ORF">SAMN03080610_00335</name>
</gene>
<feature type="region of interest" description="Disordered" evidence="1">
    <location>
        <begin position="1"/>
        <end position="23"/>
    </location>
</feature>
<dbReference type="InterPro" id="IPR006917">
    <property type="entry name" value="SOUL_heme-bd"/>
</dbReference>
<organism evidence="3 4">
    <name type="scientific">Afifella marina DSM 2698</name>
    <dbReference type="NCBI Taxonomy" id="1120955"/>
    <lineage>
        <taxon>Bacteria</taxon>
        <taxon>Pseudomonadati</taxon>
        <taxon>Pseudomonadota</taxon>
        <taxon>Alphaproteobacteria</taxon>
        <taxon>Hyphomicrobiales</taxon>
        <taxon>Afifellaceae</taxon>
        <taxon>Afifella</taxon>
    </lineage>
</organism>
<dbReference type="SUPFAM" id="SSF55136">
    <property type="entry name" value="Probable bacterial effector-binding domain"/>
    <property type="match status" value="1"/>
</dbReference>
<keyword evidence="2" id="KW-0472">Membrane</keyword>
<proteinExistence type="predicted"/>
<keyword evidence="4" id="KW-1185">Reference proteome</keyword>
<dbReference type="Gene3D" id="3.20.80.10">
    <property type="entry name" value="Regulatory factor, effector binding domain"/>
    <property type="match status" value="1"/>
</dbReference>
<sequence>MRRTDLSSGARTQPPSVDRAGSGKAGPALILGAALLGLGLGAYAIERIIPRRPMLRGRVIYRDGDYEIRDYPAFHALEMSLYGGREDALQRAFERVSGADRDGERPAALLDPVMQSRRSNAADGDDTGFTHGRWSVRVPLSAARAADCGFESVDPRLRVISVPAQRVAVLRFTSTEDVAFGINRVMLEDFVEDEGLEAEGPVFYAYYGLSRALPFGRQHEVLLPVSP</sequence>
<name>A0A1G5MBU6_AFIMA</name>
<accession>A0A1G5MBU6</accession>
<protein>
    <submittedName>
        <fullName evidence="3">SOUL heme-binding protein</fullName>
    </submittedName>
</protein>
<feature type="transmembrane region" description="Helical" evidence="2">
    <location>
        <begin position="25"/>
        <end position="45"/>
    </location>
</feature>
<evidence type="ECO:0000313" key="4">
    <source>
        <dbReference type="Proteomes" id="UP000199347"/>
    </source>
</evidence>
<dbReference type="AlphaFoldDB" id="A0A1G5MBU6"/>
<dbReference type="EMBL" id="FMVW01000001">
    <property type="protein sequence ID" value="SCZ21860.1"/>
    <property type="molecule type" value="Genomic_DNA"/>
</dbReference>
<dbReference type="STRING" id="1120955.SAMN03080610_00335"/>
<dbReference type="InterPro" id="IPR011256">
    <property type="entry name" value="Reg_factor_effector_dom_sf"/>
</dbReference>